<feature type="region of interest" description="Disordered" evidence="1">
    <location>
        <begin position="46"/>
        <end position="67"/>
    </location>
</feature>
<evidence type="ECO:0000256" key="1">
    <source>
        <dbReference type="SAM" id="MobiDB-lite"/>
    </source>
</evidence>
<protein>
    <submittedName>
        <fullName evidence="2">Uncharacterized protein</fullName>
    </submittedName>
</protein>
<comment type="caution">
    <text evidence="2">The sequence shown here is derived from an EMBL/GenBank/DDBJ whole genome shotgun (WGS) entry which is preliminary data.</text>
</comment>
<keyword evidence="3" id="KW-1185">Reference proteome</keyword>
<reference evidence="2 3" key="1">
    <citation type="submission" date="2024-02" db="EMBL/GenBank/DDBJ databases">
        <title>De novo assembly and annotation of 12 fungi associated with fruit tree decline syndrome in Ontario, Canada.</title>
        <authorList>
            <person name="Sulman M."/>
            <person name="Ellouze W."/>
            <person name="Ilyukhin E."/>
        </authorList>
    </citation>
    <scope>NUCLEOTIDE SEQUENCE [LARGE SCALE GENOMIC DNA]</scope>
    <source>
        <strain evidence="2 3">M97-236</strain>
    </source>
</reference>
<organism evidence="2 3">
    <name type="scientific">Nothophoma quercina</name>
    <dbReference type="NCBI Taxonomy" id="749835"/>
    <lineage>
        <taxon>Eukaryota</taxon>
        <taxon>Fungi</taxon>
        <taxon>Dikarya</taxon>
        <taxon>Ascomycota</taxon>
        <taxon>Pezizomycotina</taxon>
        <taxon>Dothideomycetes</taxon>
        <taxon>Pleosporomycetidae</taxon>
        <taxon>Pleosporales</taxon>
        <taxon>Pleosporineae</taxon>
        <taxon>Didymellaceae</taxon>
        <taxon>Nothophoma</taxon>
    </lineage>
</organism>
<name>A0ABR3RJU1_9PLEO</name>
<proteinExistence type="predicted"/>
<evidence type="ECO:0000313" key="3">
    <source>
        <dbReference type="Proteomes" id="UP001521222"/>
    </source>
</evidence>
<evidence type="ECO:0000313" key="2">
    <source>
        <dbReference type="EMBL" id="KAL1604627.1"/>
    </source>
</evidence>
<sequence length="345" mass="38152">MRSAILWGSVAIHTIIATGRHIPFEAFANVPRLDYDVRVFPAIGADGPVSPTTRKPGDRPGDDEDTVISRAINPLPASANDELWTKYARKGNSLTCAMCGTDLGAGYQQDDKRVPPSAVSIWNGNIWDNPTWYWWDSQFEKRWCDIEGFWPMANTLKPMGMSTKSSTNGGDIHCFCVRHNNEAIRPDPELPFIPMPVSAQFYKAEEKFYRATDAFYFFAMDTRAGAEGEALLGSPIGATIGYFLMQHKKQLGDKYVYAIRIVVSGNPSPLDSQDPDVIFYIMDVPPTKAIPDASNQDPPQGCPQSEAPAIPPSNHLALRGLPSPHVTEQILGPKNIVRVHTIMAY</sequence>
<feature type="region of interest" description="Disordered" evidence="1">
    <location>
        <begin position="290"/>
        <end position="312"/>
    </location>
</feature>
<dbReference type="Proteomes" id="UP001521222">
    <property type="component" value="Unassembled WGS sequence"/>
</dbReference>
<accession>A0ABR3RJU1</accession>
<gene>
    <name evidence="2" type="ORF">SLS59_003822</name>
</gene>
<dbReference type="EMBL" id="JAKIXB020000010">
    <property type="protein sequence ID" value="KAL1604627.1"/>
    <property type="molecule type" value="Genomic_DNA"/>
</dbReference>